<dbReference type="GeneID" id="63831912"/>
<dbReference type="Proteomes" id="UP000076871">
    <property type="component" value="Unassembled WGS sequence"/>
</dbReference>
<name>A0A165ATY1_9APHY</name>
<sequence>MPSSVPPSQSQAESEAVVNTISSSSLSLAITAQEDSVAAPANESGGAVSAVKVALIKEKRKQIKNAVTKARQANAAVAAVKEQIRYGSRHSLAQVGRVKRKADEHKAKIDAGPAARTDKYFRRNRGRRIEKGHQINMINFEVEKVVLIKAKTATDWKDKACMSAVCKKGFKATDIVFIRSLAGHRLEKAKADELAVHEVQHRYVHLGCMTQRQLSFFQKRHKGKALVDHAKIEGLDDLPDSIMKRVKSRILNAHPSKGKKVLSEKETKEHRQKCRAAQKKARSERHHKAKKAKTGTDLADTAGTSMGNAMVHEALVEAAVAQAADL</sequence>
<gene>
    <name evidence="3" type="ORF">LAESUDRAFT_94624</name>
</gene>
<accession>A0A165ATY1</accession>
<reference evidence="3 4" key="1">
    <citation type="journal article" date="2016" name="Mol. Biol. Evol.">
        <title>Comparative Genomics of Early-Diverging Mushroom-Forming Fungi Provides Insights into the Origins of Lignocellulose Decay Capabilities.</title>
        <authorList>
            <person name="Nagy L.G."/>
            <person name="Riley R."/>
            <person name="Tritt A."/>
            <person name="Adam C."/>
            <person name="Daum C."/>
            <person name="Floudas D."/>
            <person name="Sun H."/>
            <person name="Yadav J.S."/>
            <person name="Pangilinan J."/>
            <person name="Larsson K.H."/>
            <person name="Matsuura K."/>
            <person name="Barry K."/>
            <person name="Labutti K."/>
            <person name="Kuo R."/>
            <person name="Ohm R.A."/>
            <person name="Bhattacharya S.S."/>
            <person name="Shirouzu T."/>
            <person name="Yoshinaga Y."/>
            <person name="Martin F.M."/>
            <person name="Grigoriev I.V."/>
            <person name="Hibbett D.S."/>
        </authorList>
    </citation>
    <scope>NUCLEOTIDE SEQUENCE [LARGE SCALE GENOMIC DNA]</scope>
    <source>
        <strain evidence="3 4">93-53</strain>
    </source>
</reference>
<evidence type="ECO:0000256" key="1">
    <source>
        <dbReference type="SAM" id="Coils"/>
    </source>
</evidence>
<dbReference type="AlphaFoldDB" id="A0A165ATY1"/>
<keyword evidence="4" id="KW-1185">Reference proteome</keyword>
<dbReference type="InParanoid" id="A0A165ATY1"/>
<feature type="compositionally biased region" description="Basic residues" evidence="2">
    <location>
        <begin position="270"/>
        <end position="293"/>
    </location>
</feature>
<evidence type="ECO:0000313" key="3">
    <source>
        <dbReference type="EMBL" id="KZS99656.1"/>
    </source>
</evidence>
<feature type="coiled-coil region" evidence="1">
    <location>
        <begin position="56"/>
        <end position="83"/>
    </location>
</feature>
<evidence type="ECO:0000256" key="2">
    <source>
        <dbReference type="SAM" id="MobiDB-lite"/>
    </source>
</evidence>
<proteinExistence type="predicted"/>
<dbReference type="EMBL" id="KV427739">
    <property type="protein sequence ID" value="KZS99656.1"/>
    <property type="molecule type" value="Genomic_DNA"/>
</dbReference>
<dbReference type="RefSeq" id="XP_040757397.1">
    <property type="nucleotide sequence ID" value="XM_040914885.1"/>
</dbReference>
<protein>
    <submittedName>
        <fullName evidence="3">Uncharacterized protein</fullName>
    </submittedName>
</protein>
<organism evidence="3 4">
    <name type="scientific">Laetiporus sulphureus 93-53</name>
    <dbReference type="NCBI Taxonomy" id="1314785"/>
    <lineage>
        <taxon>Eukaryota</taxon>
        <taxon>Fungi</taxon>
        <taxon>Dikarya</taxon>
        <taxon>Basidiomycota</taxon>
        <taxon>Agaricomycotina</taxon>
        <taxon>Agaricomycetes</taxon>
        <taxon>Polyporales</taxon>
        <taxon>Laetiporus</taxon>
    </lineage>
</organism>
<evidence type="ECO:0000313" key="4">
    <source>
        <dbReference type="Proteomes" id="UP000076871"/>
    </source>
</evidence>
<keyword evidence="1" id="KW-0175">Coiled coil</keyword>
<feature type="region of interest" description="Disordered" evidence="2">
    <location>
        <begin position="253"/>
        <end position="300"/>
    </location>
</feature>